<gene>
    <name evidence="3" type="ORF">EDB92DRAFT_1942793</name>
</gene>
<protein>
    <submittedName>
        <fullName evidence="3">Uncharacterized protein</fullName>
    </submittedName>
</protein>
<evidence type="ECO:0000313" key="4">
    <source>
        <dbReference type="Proteomes" id="UP001201163"/>
    </source>
</evidence>
<keyword evidence="2" id="KW-0812">Transmembrane</keyword>
<proteinExistence type="predicted"/>
<organism evidence="3 4">
    <name type="scientific">Lactarius akahatsu</name>
    <dbReference type="NCBI Taxonomy" id="416441"/>
    <lineage>
        <taxon>Eukaryota</taxon>
        <taxon>Fungi</taxon>
        <taxon>Dikarya</taxon>
        <taxon>Basidiomycota</taxon>
        <taxon>Agaricomycotina</taxon>
        <taxon>Agaricomycetes</taxon>
        <taxon>Russulales</taxon>
        <taxon>Russulaceae</taxon>
        <taxon>Lactarius</taxon>
    </lineage>
</organism>
<evidence type="ECO:0000256" key="2">
    <source>
        <dbReference type="SAM" id="Phobius"/>
    </source>
</evidence>
<accession>A0AAD4QFQ4</accession>
<feature type="region of interest" description="Disordered" evidence="1">
    <location>
        <begin position="188"/>
        <end position="213"/>
    </location>
</feature>
<dbReference type="EMBL" id="JAKELL010000010">
    <property type="protein sequence ID" value="KAH8995903.1"/>
    <property type="molecule type" value="Genomic_DNA"/>
</dbReference>
<evidence type="ECO:0000313" key="3">
    <source>
        <dbReference type="EMBL" id="KAH8995903.1"/>
    </source>
</evidence>
<feature type="transmembrane region" description="Helical" evidence="2">
    <location>
        <begin position="219"/>
        <end position="244"/>
    </location>
</feature>
<name>A0AAD4QFQ4_9AGAM</name>
<dbReference type="Proteomes" id="UP001201163">
    <property type="component" value="Unassembled WGS sequence"/>
</dbReference>
<comment type="caution">
    <text evidence="3">The sequence shown here is derived from an EMBL/GenBank/DDBJ whole genome shotgun (WGS) entry which is preliminary data.</text>
</comment>
<reference evidence="3" key="1">
    <citation type="submission" date="2022-01" db="EMBL/GenBank/DDBJ databases">
        <title>Comparative genomics reveals a dynamic genome evolution in the ectomycorrhizal milk-cap (Lactarius) mushrooms.</title>
        <authorList>
            <consortium name="DOE Joint Genome Institute"/>
            <person name="Lebreton A."/>
            <person name="Tang N."/>
            <person name="Kuo A."/>
            <person name="LaButti K."/>
            <person name="Drula E."/>
            <person name="Barry K."/>
            <person name="Clum A."/>
            <person name="Lipzen A."/>
            <person name="Mousain D."/>
            <person name="Ng V."/>
            <person name="Wang R."/>
            <person name="Wang X."/>
            <person name="Dai Y."/>
            <person name="Henrissat B."/>
            <person name="Grigoriev I.V."/>
            <person name="Guerin-Laguette A."/>
            <person name="Yu F."/>
            <person name="Martin F.M."/>
        </authorList>
    </citation>
    <scope>NUCLEOTIDE SEQUENCE</scope>
    <source>
        <strain evidence="3">QP</strain>
    </source>
</reference>
<keyword evidence="4" id="KW-1185">Reference proteome</keyword>
<dbReference type="AlphaFoldDB" id="A0AAD4QFQ4"/>
<keyword evidence="2" id="KW-0472">Membrane</keyword>
<keyword evidence="2" id="KW-1133">Transmembrane helix</keyword>
<evidence type="ECO:0000256" key="1">
    <source>
        <dbReference type="SAM" id="MobiDB-lite"/>
    </source>
</evidence>
<sequence>MSFVSASNMEIVTEQPEIASTLIDDVDKLISFVRRYNNSIPEYIRVARMYFFGTPIRRTGSGFRRATPGCIRLKLFSSRQENSDEAASRRRDRRPALAELAISTSIASSSGGASGPACQLEPFSWKVFHPRDRKTISGAAIHNLTYGRQNNMFLICKPSIRVSSLSRTYFLPCSLPKSDGRVQARRARHMGPRAQVSAPRPRRTTPRGTSTASSRSAPFAWLVSLVPGTLDVLAAAALALVAVVRWARELLMALPEHARTRSF</sequence>